<sequence length="282" mass="32817">MAHMDTSFEHSALLRRLEQARDAIASRLPHRRRSKISQSSAEILARYQAELDKAFRLRRHVYGRMYPRLRQGDASLLVDAITVWERHYNVDRITHLVDPLFYSDDDRVLLANDGTIVGLFDALVEFIYHSQADEETVQRCRTIRSAWASSGQDYCDFWRRIPEYERKMALSATLLLAESLQEERRLEPFFLRTLERMAKVYGDKQPRSQQADPVRAEAADADRLRHELEELEGLQAHVAARRRSLENARQALHQSSANEHSLSHPLLNQPLLTRKARIYGMV</sequence>
<dbReference type="AlphaFoldDB" id="A0A061BKH2"/>
<dbReference type="OrthoDB" id="10485994at2759"/>
<accession>A0A061BKH2</accession>
<proteinExistence type="predicted"/>
<evidence type="ECO:0000313" key="1">
    <source>
        <dbReference type="EMBL" id="CDR48440.1"/>
    </source>
</evidence>
<gene>
    <name evidence="1" type="ORF">RHTO0S_18e00100g</name>
</gene>
<reference evidence="1" key="1">
    <citation type="journal article" date="2014" name="Genome Announc.">
        <title>Draft genome sequence of Rhodosporidium toruloides CECT1137, an oleaginous yeast of biotechnological interest.</title>
        <authorList>
            <person name="Morin N."/>
            <person name="Calcas X."/>
            <person name="Devillers H."/>
            <person name="Durrens P."/>
            <person name="Sherman D.J."/>
            <person name="Nicaud J.-M."/>
            <person name="Neuveglise C."/>
        </authorList>
    </citation>
    <scope>NUCLEOTIDE SEQUENCE</scope>
    <source>
        <strain evidence="1">CECT1137</strain>
    </source>
</reference>
<protein>
    <submittedName>
        <fullName evidence="1">RHTO0S18e00100g1_1</fullName>
    </submittedName>
</protein>
<organism evidence="1">
    <name type="scientific">Rhodotorula toruloides</name>
    <name type="common">Yeast</name>
    <name type="synonym">Rhodosporidium toruloides</name>
    <dbReference type="NCBI Taxonomy" id="5286"/>
    <lineage>
        <taxon>Eukaryota</taxon>
        <taxon>Fungi</taxon>
        <taxon>Dikarya</taxon>
        <taxon>Basidiomycota</taxon>
        <taxon>Pucciniomycotina</taxon>
        <taxon>Microbotryomycetes</taxon>
        <taxon>Sporidiobolales</taxon>
        <taxon>Sporidiobolaceae</taxon>
        <taxon>Rhodotorula</taxon>
    </lineage>
</organism>
<dbReference type="EMBL" id="LK052953">
    <property type="protein sequence ID" value="CDR48440.1"/>
    <property type="molecule type" value="Genomic_DNA"/>
</dbReference>
<name>A0A061BKH2_RHOTO</name>